<comment type="caution">
    <text evidence="2">The sequence shown here is derived from an EMBL/GenBank/DDBJ whole genome shotgun (WGS) entry which is preliminary data.</text>
</comment>
<accession>A0ABW4FIB0</accession>
<evidence type="ECO:0000313" key="2">
    <source>
        <dbReference type="EMBL" id="MFD1530029.1"/>
    </source>
</evidence>
<reference evidence="3" key="1">
    <citation type="journal article" date="2019" name="Int. J. Syst. Evol. Microbiol.">
        <title>The Global Catalogue of Microorganisms (GCM) 10K type strain sequencing project: providing services to taxonomists for standard genome sequencing and annotation.</title>
        <authorList>
            <consortium name="The Broad Institute Genomics Platform"/>
            <consortium name="The Broad Institute Genome Sequencing Center for Infectious Disease"/>
            <person name="Wu L."/>
            <person name="Ma J."/>
        </authorList>
    </citation>
    <scope>NUCLEOTIDE SEQUENCE [LARGE SCALE GENOMIC DNA]</scope>
    <source>
        <strain evidence="3">JCM 12165</strain>
    </source>
</reference>
<dbReference type="InterPro" id="IPR009963">
    <property type="entry name" value="DUF1490"/>
</dbReference>
<proteinExistence type="predicted"/>
<evidence type="ECO:0000313" key="3">
    <source>
        <dbReference type="Proteomes" id="UP001597145"/>
    </source>
</evidence>
<sequence length="91" mass="9087">MLGGFVGKAAGLVASGLVGAAAYDSVKRVVRSDALHGAAVTVTSWGLRGARAAETGAERARLATADIVSEARERIGEQTPPPGAGAPGHEH</sequence>
<feature type="region of interest" description="Disordered" evidence="1">
    <location>
        <begin position="72"/>
        <end position="91"/>
    </location>
</feature>
<dbReference type="Pfam" id="PF07371">
    <property type="entry name" value="DUF1490"/>
    <property type="match status" value="1"/>
</dbReference>
<gene>
    <name evidence="2" type="ORF">ACFSCY_11300</name>
</gene>
<name>A0ABW4FIB0_9PSEU</name>
<dbReference type="Proteomes" id="UP001597145">
    <property type="component" value="Unassembled WGS sequence"/>
</dbReference>
<protein>
    <submittedName>
        <fullName evidence="2">DUF1490 family protein</fullName>
    </submittedName>
</protein>
<organism evidence="2 3">
    <name type="scientific">Pseudonocardia aurantiaca</name>
    <dbReference type="NCBI Taxonomy" id="75290"/>
    <lineage>
        <taxon>Bacteria</taxon>
        <taxon>Bacillati</taxon>
        <taxon>Actinomycetota</taxon>
        <taxon>Actinomycetes</taxon>
        <taxon>Pseudonocardiales</taxon>
        <taxon>Pseudonocardiaceae</taxon>
        <taxon>Pseudonocardia</taxon>
    </lineage>
</organism>
<dbReference type="RefSeq" id="WP_343976543.1">
    <property type="nucleotide sequence ID" value="NZ_BAAAJG010000008.1"/>
</dbReference>
<keyword evidence="3" id="KW-1185">Reference proteome</keyword>
<evidence type="ECO:0000256" key="1">
    <source>
        <dbReference type="SAM" id="MobiDB-lite"/>
    </source>
</evidence>
<dbReference type="EMBL" id="JBHUCP010000007">
    <property type="protein sequence ID" value="MFD1530029.1"/>
    <property type="molecule type" value="Genomic_DNA"/>
</dbReference>